<dbReference type="AlphaFoldDB" id="A0A2R6NXH6"/>
<keyword evidence="2" id="KW-1185">Reference proteome</keyword>
<protein>
    <submittedName>
        <fullName evidence="1">Uncharacterized protein</fullName>
    </submittedName>
</protein>
<evidence type="ECO:0000313" key="1">
    <source>
        <dbReference type="EMBL" id="PSR79235.1"/>
    </source>
</evidence>
<proteinExistence type="predicted"/>
<gene>
    <name evidence="1" type="ORF">PHLCEN_2v7093</name>
</gene>
<reference evidence="1 2" key="1">
    <citation type="submission" date="2018-02" db="EMBL/GenBank/DDBJ databases">
        <title>Genome sequence of the basidiomycete white-rot fungus Phlebia centrifuga.</title>
        <authorList>
            <person name="Granchi Z."/>
            <person name="Peng M."/>
            <person name="de Vries R.P."/>
            <person name="Hilden K."/>
            <person name="Makela M.R."/>
            <person name="Grigoriev I."/>
            <person name="Riley R."/>
        </authorList>
    </citation>
    <scope>NUCLEOTIDE SEQUENCE [LARGE SCALE GENOMIC DNA]</scope>
    <source>
        <strain evidence="1 2">FBCC195</strain>
    </source>
</reference>
<name>A0A2R6NXH6_9APHY</name>
<dbReference type="Proteomes" id="UP000186601">
    <property type="component" value="Unassembled WGS sequence"/>
</dbReference>
<evidence type="ECO:0000313" key="2">
    <source>
        <dbReference type="Proteomes" id="UP000186601"/>
    </source>
</evidence>
<dbReference type="EMBL" id="MLYV02000705">
    <property type="protein sequence ID" value="PSR79235.1"/>
    <property type="molecule type" value="Genomic_DNA"/>
</dbReference>
<accession>A0A2R6NXH6</accession>
<comment type="caution">
    <text evidence="1">The sequence shown here is derived from an EMBL/GenBank/DDBJ whole genome shotgun (WGS) entry which is preliminary data.</text>
</comment>
<organism evidence="1 2">
    <name type="scientific">Hermanssonia centrifuga</name>
    <dbReference type="NCBI Taxonomy" id="98765"/>
    <lineage>
        <taxon>Eukaryota</taxon>
        <taxon>Fungi</taxon>
        <taxon>Dikarya</taxon>
        <taxon>Basidiomycota</taxon>
        <taxon>Agaricomycotina</taxon>
        <taxon>Agaricomycetes</taxon>
        <taxon>Polyporales</taxon>
        <taxon>Meruliaceae</taxon>
        <taxon>Hermanssonia</taxon>
    </lineage>
</organism>
<sequence length="67" mass="7409">MSGRRLSVSKVLRSKKYSTAGNRVVRLLHHVSGDTAYLTSIYLLSAFVLPLGSEGPPRTRNELLPLK</sequence>